<dbReference type="SUPFAM" id="SSF48452">
    <property type="entry name" value="TPR-like"/>
    <property type="match status" value="1"/>
</dbReference>
<evidence type="ECO:0000313" key="2">
    <source>
        <dbReference type="EMBL" id="GBQ86438.1"/>
    </source>
</evidence>
<reference evidence="2" key="1">
    <citation type="submission" date="2013-04" db="EMBL/GenBank/DDBJ databases">
        <title>The genome sequencing project of 58 acetic acid bacteria.</title>
        <authorList>
            <person name="Okamoto-Kainuma A."/>
            <person name="Ishikawa M."/>
            <person name="Umino S."/>
            <person name="Koizumi Y."/>
            <person name="Shiwa Y."/>
            <person name="Yoshikawa H."/>
            <person name="Matsutani M."/>
            <person name="Matsushita K."/>
        </authorList>
    </citation>
    <scope>NUCLEOTIDE SEQUENCE</scope>
    <source>
        <strain evidence="2">DSM 14337</strain>
    </source>
</reference>
<evidence type="ECO:0000256" key="1">
    <source>
        <dbReference type="PROSITE-ProRule" id="PRU00339"/>
    </source>
</evidence>
<comment type="caution">
    <text evidence="2">The sequence shown here is derived from an EMBL/GenBank/DDBJ whole genome shotgun (WGS) entry which is preliminary data.</text>
</comment>
<dbReference type="EMBL" id="BAPF01000059">
    <property type="protein sequence ID" value="GBQ86438.1"/>
    <property type="molecule type" value="Genomic_DNA"/>
</dbReference>
<keyword evidence="3" id="KW-1185">Reference proteome</keyword>
<organism evidence="2 3">
    <name type="scientific">Acetobacter malorum DSM 14337</name>
    <dbReference type="NCBI Taxonomy" id="1307910"/>
    <lineage>
        <taxon>Bacteria</taxon>
        <taxon>Pseudomonadati</taxon>
        <taxon>Pseudomonadota</taxon>
        <taxon>Alphaproteobacteria</taxon>
        <taxon>Acetobacterales</taxon>
        <taxon>Acetobacteraceae</taxon>
        <taxon>Acetobacter</taxon>
    </lineage>
</organism>
<dbReference type="Gene3D" id="3.40.50.2000">
    <property type="entry name" value="Glycogen Phosphorylase B"/>
    <property type="match status" value="1"/>
</dbReference>
<gene>
    <name evidence="2" type="ORF">AA14337_3321</name>
</gene>
<dbReference type="InterPro" id="IPR019734">
    <property type="entry name" value="TPR_rpt"/>
</dbReference>
<proteinExistence type="predicted"/>
<dbReference type="Pfam" id="PF13429">
    <property type="entry name" value="TPR_15"/>
    <property type="match status" value="1"/>
</dbReference>
<evidence type="ECO:0000313" key="3">
    <source>
        <dbReference type="Proteomes" id="UP001065047"/>
    </source>
</evidence>
<accession>A0ABQ0Q0X6</accession>
<protein>
    <submittedName>
        <fullName evidence="2">TPR repeat-containing protein</fullName>
    </submittedName>
</protein>
<dbReference type="InterPro" id="IPR011990">
    <property type="entry name" value="TPR-like_helical_dom_sf"/>
</dbReference>
<dbReference type="Proteomes" id="UP001065047">
    <property type="component" value="Unassembled WGS sequence"/>
</dbReference>
<dbReference type="PROSITE" id="PS50005">
    <property type="entry name" value="TPR"/>
    <property type="match status" value="1"/>
</dbReference>
<dbReference type="SMART" id="SM00028">
    <property type="entry name" value="TPR"/>
    <property type="match status" value="2"/>
</dbReference>
<feature type="repeat" description="TPR" evidence="1">
    <location>
        <begin position="161"/>
        <end position="194"/>
    </location>
</feature>
<name>A0ABQ0Q0X6_9PROT</name>
<sequence>MNDKLRADAAAKDLSPTDLILVCEMLFSRGRGDEAVRMAMNVGGKSDRADLLFASATIMGSLASRHDIAAALFRKALHLLPRDNPQLVKLAADIKTSLADTLMADGKVGEALSIYKENLAEQPADGMSLCEHISMSLLEAGYPLEAAEVIRTWMKVGASSPILLNNLGCALQRLNQSAEALPYYEKAVALSPYHPDISFGYAITLLKAGRIQEGLRLYSRRTPSMSTNNYWFLDLPRLTEEDELKGKRIVFYQEQGLGDTLQFVRYIPWVVSMGAEVVLAVPPQLFRLMQTSYPDVDVRLMTDFNTPKSSEDERVYHYGCPIPDLPYIARVKAITEHDLARGEESEVPYLHVPDEITDRFSALCDLGIEKTGAVPDKRRLRIGIVWSGDRRKNAKDVAADKRRSVTFDDLITALTPLDADLFNLQFGDRRQDLAEWKGQPVIDLMSDVGDMLDTAALIKNLDMVVSVDTSVVHLAGALGVPVWMISRWDACWRWGDRGETSPWYPTIKIFRANGLSFGPVLSQVGEALKDTIALNDAEPLGV</sequence>
<dbReference type="Gene3D" id="1.25.40.10">
    <property type="entry name" value="Tetratricopeptide repeat domain"/>
    <property type="match status" value="1"/>
</dbReference>
<dbReference type="SUPFAM" id="SSF53756">
    <property type="entry name" value="UDP-Glycosyltransferase/glycogen phosphorylase"/>
    <property type="match status" value="1"/>
</dbReference>
<keyword evidence="1" id="KW-0802">TPR repeat</keyword>